<dbReference type="InterPro" id="IPR011990">
    <property type="entry name" value="TPR-like_helical_dom_sf"/>
</dbReference>
<dbReference type="KEGG" id="uli:ETAA1_54450"/>
<evidence type="ECO:0000313" key="3">
    <source>
        <dbReference type="Proteomes" id="UP000319576"/>
    </source>
</evidence>
<dbReference type="AlphaFoldDB" id="A0A517Y100"/>
<dbReference type="Gene3D" id="1.25.40.10">
    <property type="entry name" value="Tetratricopeptide repeat domain"/>
    <property type="match status" value="1"/>
</dbReference>
<evidence type="ECO:0000313" key="2">
    <source>
        <dbReference type="EMBL" id="QDU23445.1"/>
    </source>
</evidence>
<feature type="repeat" description="TPR" evidence="1">
    <location>
        <begin position="448"/>
        <end position="481"/>
    </location>
</feature>
<dbReference type="RefSeq" id="WP_202920431.1">
    <property type="nucleotide sequence ID" value="NZ_CP036273.1"/>
</dbReference>
<keyword evidence="3" id="KW-1185">Reference proteome</keyword>
<dbReference type="InterPro" id="IPR019734">
    <property type="entry name" value="TPR_rpt"/>
</dbReference>
<reference evidence="2 3" key="1">
    <citation type="submission" date="2019-02" db="EMBL/GenBank/DDBJ databases">
        <title>Deep-cultivation of Planctomycetes and their phenomic and genomic characterization uncovers novel biology.</title>
        <authorList>
            <person name="Wiegand S."/>
            <person name="Jogler M."/>
            <person name="Boedeker C."/>
            <person name="Pinto D."/>
            <person name="Vollmers J."/>
            <person name="Rivas-Marin E."/>
            <person name="Kohn T."/>
            <person name="Peeters S.H."/>
            <person name="Heuer A."/>
            <person name="Rast P."/>
            <person name="Oberbeckmann S."/>
            <person name="Bunk B."/>
            <person name="Jeske O."/>
            <person name="Meyerdierks A."/>
            <person name="Storesund J.E."/>
            <person name="Kallscheuer N."/>
            <person name="Luecker S."/>
            <person name="Lage O.M."/>
            <person name="Pohl T."/>
            <person name="Merkel B.J."/>
            <person name="Hornburger P."/>
            <person name="Mueller R.-W."/>
            <person name="Bruemmer F."/>
            <person name="Labrenz M."/>
            <person name="Spormann A.M."/>
            <person name="Op den Camp H."/>
            <person name="Overmann J."/>
            <person name="Amann R."/>
            <person name="Jetten M.S.M."/>
            <person name="Mascher T."/>
            <person name="Medema M.H."/>
            <person name="Devos D.P."/>
            <person name="Kaster A.-K."/>
            <person name="Ovreas L."/>
            <person name="Rohde M."/>
            <person name="Galperin M.Y."/>
            <person name="Jogler C."/>
        </authorList>
    </citation>
    <scope>NUCLEOTIDE SEQUENCE [LARGE SCALE GENOMIC DNA]</scope>
    <source>
        <strain evidence="2 3">ETA_A1</strain>
    </source>
</reference>
<organism evidence="2 3">
    <name type="scientific">Urbifossiella limnaea</name>
    <dbReference type="NCBI Taxonomy" id="2528023"/>
    <lineage>
        <taxon>Bacteria</taxon>
        <taxon>Pseudomonadati</taxon>
        <taxon>Planctomycetota</taxon>
        <taxon>Planctomycetia</taxon>
        <taxon>Gemmatales</taxon>
        <taxon>Gemmataceae</taxon>
        <taxon>Urbifossiella</taxon>
    </lineage>
</organism>
<gene>
    <name evidence="2" type="ORF">ETAA1_54450</name>
</gene>
<proteinExistence type="predicted"/>
<evidence type="ECO:0000256" key="1">
    <source>
        <dbReference type="PROSITE-ProRule" id="PRU00339"/>
    </source>
</evidence>
<protein>
    <submittedName>
        <fullName evidence="2">Uncharacterized protein</fullName>
    </submittedName>
</protein>
<dbReference type="SUPFAM" id="SSF48452">
    <property type="entry name" value="TPR-like"/>
    <property type="match status" value="1"/>
</dbReference>
<accession>A0A517Y100</accession>
<name>A0A517Y100_9BACT</name>
<keyword evidence="1" id="KW-0802">TPR repeat</keyword>
<dbReference type="PROSITE" id="PS50005">
    <property type="entry name" value="TPR"/>
    <property type="match status" value="1"/>
</dbReference>
<sequence>MAKRKPAAPPPPTPDRVAKHARAGDYTIALEVARALVQLAPTPDHQALLRRTLADAAAHFADRDRTADFDRVLSEAADLDPAVRAVLLARAGRTPDALALADDASRPKVLAAAADRAVRQHSNAFLPPELHVGFDAVLLAFRKHEAGDDAGAREALEPIGLRSPFLEWKVLLRGLMAHAASDDARAAENFARLDPARLPARLAAPLRFAVDPAFKQAQPADAATVLSARLRKLLPSPAVEHLRAIARELGRDKPLAPAFRSAELVVPMLRSFAPDLVPRLANCLYHAIVNQGQPEDLPKYRKLFGNPPDDPNFHKLQAQIGEQIGDPAGTHAHWLKYEAWLAAHPPGWPVAVADRARAEVWTHLGVNGTKAADVDDEPELGFFAPPRRKKPPKPLDPPPAACFAKAAELAPDSPDAARRLFEALLDANRPADAEAAARAYLGRKPDDAFALVALANLIRTQGRAAEAAEAMRRALPLNPLDKATRVQTASVIVAEARAALAGGKLADAKAALAVLDTHETLLAAEAPAGRLALRSVALTKLGRADEAAAARTGALAVPGARLSVTYRMMIDSQLAKLKPADKKAADALWAAELAAEPLPQEVQQLLAAYDLYRLDAVTYRGQKTHEKKITDQVARCAGAAGPEEEFEKLLDVLVGPKQEFKAAKKLADALLVRFPANPAFHLARAEAGMGLGEREYHVEGRVRRARALADAATEPRHKALLPHIDELLKQFAAPFDFLDAFFGRR</sequence>
<dbReference type="EMBL" id="CP036273">
    <property type="protein sequence ID" value="QDU23445.1"/>
    <property type="molecule type" value="Genomic_DNA"/>
</dbReference>
<dbReference type="Proteomes" id="UP000319576">
    <property type="component" value="Chromosome"/>
</dbReference>